<name>A0A0B6Y0U4_9EUPU</name>
<evidence type="ECO:0000313" key="1">
    <source>
        <dbReference type="EMBL" id="CEK49155.1"/>
    </source>
</evidence>
<organism evidence="1">
    <name type="scientific">Arion vulgaris</name>
    <dbReference type="NCBI Taxonomy" id="1028688"/>
    <lineage>
        <taxon>Eukaryota</taxon>
        <taxon>Metazoa</taxon>
        <taxon>Spiralia</taxon>
        <taxon>Lophotrochozoa</taxon>
        <taxon>Mollusca</taxon>
        <taxon>Gastropoda</taxon>
        <taxon>Heterobranchia</taxon>
        <taxon>Euthyneura</taxon>
        <taxon>Panpulmonata</taxon>
        <taxon>Eupulmonata</taxon>
        <taxon>Stylommatophora</taxon>
        <taxon>Helicina</taxon>
        <taxon>Arionoidea</taxon>
        <taxon>Arionidae</taxon>
        <taxon>Arion</taxon>
    </lineage>
</organism>
<feature type="non-terminal residue" evidence="1">
    <location>
        <position position="54"/>
    </location>
</feature>
<dbReference type="AlphaFoldDB" id="A0A0B6Y0U4"/>
<accession>A0A0B6Y0U4</accession>
<protein>
    <submittedName>
        <fullName evidence="1">Uncharacterized protein</fullName>
    </submittedName>
</protein>
<gene>
    <name evidence="1" type="primary">ORF6618</name>
</gene>
<sequence length="54" mass="6377">MRCVPVFKVSCDICTFRFDTSDFSIALFEYRVSFSIFHTRFTIITKQQRNVSTS</sequence>
<reference evidence="1" key="1">
    <citation type="submission" date="2014-12" db="EMBL/GenBank/DDBJ databases">
        <title>Insight into the proteome of Arion vulgaris.</title>
        <authorList>
            <person name="Aradska J."/>
            <person name="Bulat T."/>
            <person name="Smidak R."/>
            <person name="Sarate P."/>
            <person name="Gangsoo J."/>
            <person name="Sialana F."/>
            <person name="Bilban M."/>
            <person name="Lubec G."/>
        </authorList>
    </citation>
    <scope>NUCLEOTIDE SEQUENCE</scope>
    <source>
        <tissue evidence="1">Skin</tissue>
    </source>
</reference>
<proteinExistence type="predicted"/>
<dbReference type="EMBL" id="HACG01002290">
    <property type="protein sequence ID" value="CEK49155.1"/>
    <property type="molecule type" value="Transcribed_RNA"/>
</dbReference>